<dbReference type="InterPro" id="IPR006665">
    <property type="entry name" value="OmpA-like"/>
</dbReference>
<proteinExistence type="predicted"/>
<reference evidence="3" key="1">
    <citation type="journal article" date="2020" name="mSystems">
        <title>Genome- and Community-Level Interaction Insights into Carbon Utilization and Element Cycling Functions of Hydrothermarchaeota in Hydrothermal Sediment.</title>
        <authorList>
            <person name="Zhou Z."/>
            <person name="Liu Y."/>
            <person name="Xu W."/>
            <person name="Pan J."/>
            <person name="Luo Z.H."/>
            <person name="Li M."/>
        </authorList>
    </citation>
    <scope>NUCLEOTIDE SEQUENCE [LARGE SCALE GENOMIC DNA]</scope>
    <source>
        <strain evidence="3">HyVt-233</strain>
    </source>
</reference>
<keyword evidence="3" id="KW-0969">Cilium</keyword>
<dbReference type="Pfam" id="PF00691">
    <property type="entry name" value="OmpA"/>
    <property type="match status" value="1"/>
</dbReference>
<dbReference type="PANTHER" id="PTHR30329:SF21">
    <property type="entry name" value="LIPOPROTEIN YIAD-RELATED"/>
    <property type="match status" value="1"/>
</dbReference>
<dbReference type="Gene3D" id="3.30.1330.60">
    <property type="entry name" value="OmpA-like domain"/>
    <property type="match status" value="1"/>
</dbReference>
<evidence type="ECO:0000313" key="3">
    <source>
        <dbReference type="EMBL" id="HDD44869.1"/>
    </source>
</evidence>
<dbReference type="Proteomes" id="UP000886289">
    <property type="component" value="Unassembled WGS sequence"/>
</dbReference>
<keyword evidence="1" id="KW-0472">Membrane</keyword>
<dbReference type="InterPro" id="IPR050330">
    <property type="entry name" value="Bact_OuterMem_StrucFunc"/>
</dbReference>
<dbReference type="AlphaFoldDB" id="A0A7C0Y6G3"/>
<protein>
    <submittedName>
        <fullName evidence="3">Flagellar motor protein MotD</fullName>
    </submittedName>
</protein>
<evidence type="ECO:0000259" key="2">
    <source>
        <dbReference type="PROSITE" id="PS51123"/>
    </source>
</evidence>
<keyword evidence="3" id="KW-0966">Cell projection</keyword>
<sequence>KHPLAKDIHLGITKRGLIVALGADLLFSPGSAELHPRIYPILEKVAWLISSCKNQIRIEGYTDNTPIHTSLFPSNWELSGNRALAVLKYFLNKGISAKRMIAVGYGETNPLFPNDTPEHRAKNRRVWIVLEGIPKKIKKSEILNVRGFIFKVR</sequence>
<keyword evidence="3" id="KW-0282">Flagellum</keyword>
<organism evidence="3">
    <name type="scientific">Desulfofervidus auxilii</name>
    <dbReference type="NCBI Taxonomy" id="1621989"/>
    <lineage>
        <taxon>Bacteria</taxon>
        <taxon>Pseudomonadati</taxon>
        <taxon>Thermodesulfobacteriota</taxon>
        <taxon>Candidatus Desulfofervidia</taxon>
        <taxon>Candidatus Desulfofervidales</taxon>
        <taxon>Candidatus Desulfofervidaceae</taxon>
        <taxon>Candidatus Desulfofervidus</taxon>
    </lineage>
</organism>
<name>A0A7C0Y6G3_DESA2</name>
<dbReference type="InterPro" id="IPR036737">
    <property type="entry name" value="OmpA-like_sf"/>
</dbReference>
<feature type="non-terminal residue" evidence="3">
    <location>
        <position position="1"/>
    </location>
</feature>
<dbReference type="EMBL" id="DRBS01000313">
    <property type="protein sequence ID" value="HDD44869.1"/>
    <property type="molecule type" value="Genomic_DNA"/>
</dbReference>
<dbReference type="PANTHER" id="PTHR30329">
    <property type="entry name" value="STATOR ELEMENT OF FLAGELLAR MOTOR COMPLEX"/>
    <property type="match status" value="1"/>
</dbReference>
<dbReference type="PROSITE" id="PS51123">
    <property type="entry name" value="OMPA_2"/>
    <property type="match status" value="1"/>
</dbReference>
<dbReference type="CDD" id="cd07185">
    <property type="entry name" value="OmpA_C-like"/>
    <property type="match status" value="1"/>
</dbReference>
<dbReference type="SUPFAM" id="SSF103088">
    <property type="entry name" value="OmpA-like"/>
    <property type="match status" value="1"/>
</dbReference>
<feature type="domain" description="OmpA-like" evidence="2">
    <location>
        <begin position="14"/>
        <end position="134"/>
    </location>
</feature>
<accession>A0A7C0Y6G3</accession>
<comment type="caution">
    <text evidence="3">The sequence shown here is derived from an EMBL/GenBank/DDBJ whole genome shotgun (WGS) entry which is preliminary data.</text>
</comment>
<gene>
    <name evidence="3" type="ORF">ENG63_08440</name>
</gene>
<dbReference type="GO" id="GO:0016020">
    <property type="term" value="C:membrane"/>
    <property type="evidence" value="ECO:0007669"/>
    <property type="project" value="UniProtKB-UniRule"/>
</dbReference>
<evidence type="ECO:0000256" key="1">
    <source>
        <dbReference type="PROSITE-ProRule" id="PRU00473"/>
    </source>
</evidence>